<dbReference type="SUPFAM" id="SSF56059">
    <property type="entry name" value="Glutathione synthetase ATP-binding domain-like"/>
    <property type="match status" value="1"/>
</dbReference>
<dbReference type="Gene3D" id="3.30.1490.20">
    <property type="entry name" value="ATP-grasp fold, A domain"/>
    <property type="match status" value="1"/>
</dbReference>
<evidence type="ECO:0000256" key="1">
    <source>
        <dbReference type="PROSITE-ProRule" id="PRU00409"/>
    </source>
</evidence>
<dbReference type="AlphaFoldDB" id="A0A1M6PHG7"/>
<evidence type="ECO:0000256" key="2">
    <source>
        <dbReference type="SAM" id="MobiDB-lite"/>
    </source>
</evidence>
<reference evidence="4 5" key="1">
    <citation type="submission" date="2016-11" db="EMBL/GenBank/DDBJ databases">
        <authorList>
            <person name="Jaros S."/>
            <person name="Januszkiewicz K."/>
            <person name="Wedrychowicz H."/>
        </authorList>
    </citation>
    <scope>NUCLEOTIDE SEQUENCE [LARGE SCALE GENOMIC DNA]</scope>
    <source>
        <strain evidence="4 5">DSM 43832</strain>
    </source>
</reference>
<keyword evidence="1" id="KW-0067">ATP-binding</keyword>
<gene>
    <name evidence="4" type="ORF">SAMN05443637_102272</name>
</gene>
<dbReference type="GO" id="GO:0005524">
    <property type="term" value="F:ATP binding"/>
    <property type="evidence" value="ECO:0007669"/>
    <property type="project" value="UniProtKB-UniRule"/>
</dbReference>
<evidence type="ECO:0000313" key="5">
    <source>
        <dbReference type="Proteomes" id="UP000184363"/>
    </source>
</evidence>
<feature type="region of interest" description="Disordered" evidence="2">
    <location>
        <begin position="349"/>
        <end position="373"/>
    </location>
</feature>
<evidence type="ECO:0000259" key="3">
    <source>
        <dbReference type="PROSITE" id="PS50975"/>
    </source>
</evidence>
<feature type="domain" description="ATP-grasp" evidence="3">
    <location>
        <begin position="69"/>
        <end position="264"/>
    </location>
</feature>
<keyword evidence="1" id="KW-0547">Nucleotide-binding</keyword>
<accession>A0A1M6PHG7</accession>
<evidence type="ECO:0000313" key="4">
    <source>
        <dbReference type="EMBL" id="SHK07386.1"/>
    </source>
</evidence>
<dbReference type="EMBL" id="FRAP01000002">
    <property type="protein sequence ID" value="SHK07386.1"/>
    <property type="molecule type" value="Genomic_DNA"/>
</dbReference>
<dbReference type="GO" id="GO:0016874">
    <property type="term" value="F:ligase activity"/>
    <property type="evidence" value="ECO:0007669"/>
    <property type="project" value="UniProtKB-KW"/>
</dbReference>
<sequence>MPVAAPGAADWLAALRTAHARHGRGALLIADDAVVRIVGEHRAEVDALADVVLPGWEQVEPLLDKTAFHAWATGHGFPVPATAVVSSPIELAEALATMRYPLVVKPFERTTAWQAVSKRDKVRRIDSASDLDTWGFRPFDVADRYVVQEWIPGLDSDVWFCLTYRDRSGRPVVTRTGRKITQWPVDTGSSALAVTADHPQLEALTHRVLDAAGHVGFGSLEVRRSSRDGKLYITEPTVGRPNLQSALATAAGANLAVAAYRDALGLPQPEPVRPRPAVWVHESGLPRSLVVGALRGRLDVVEIVAALARRGTTRVGAFGAAGDRTPVRAEWRRLAGRLLRRGEQRALEPVVTLPSPRAPMNQKVDTPAPEPTS</sequence>
<dbReference type="PROSITE" id="PS50975">
    <property type="entry name" value="ATP_GRASP"/>
    <property type="match status" value="1"/>
</dbReference>
<dbReference type="GO" id="GO:0046872">
    <property type="term" value="F:metal ion binding"/>
    <property type="evidence" value="ECO:0007669"/>
    <property type="project" value="InterPro"/>
</dbReference>
<dbReference type="InterPro" id="IPR011761">
    <property type="entry name" value="ATP-grasp"/>
</dbReference>
<organism evidence="4 5">
    <name type="scientific">Pseudonocardia thermophila</name>
    <dbReference type="NCBI Taxonomy" id="1848"/>
    <lineage>
        <taxon>Bacteria</taxon>
        <taxon>Bacillati</taxon>
        <taxon>Actinomycetota</taxon>
        <taxon>Actinomycetes</taxon>
        <taxon>Pseudonocardiales</taxon>
        <taxon>Pseudonocardiaceae</taxon>
        <taxon>Pseudonocardia</taxon>
    </lineage>
</organism>
<dbReference type="Gene3D" id="3.30.470.20">
    <property type="entry name" value="ATP-grasp fold, B domain"/>
    <property type="match status" value="1"/>
</dbReference>
<protein>
    <submittedName>
        <fullName evidence="4">Predicted ATP-dependent carboligase, ATP-grasp superfamily</fullName>
    </submittedName>
</protein>
<proteinExistence type="predicted"/>
<name>A0A1M6PHG7_PSETH</name>
<keyword evidence="4" id="KW-0436">Ligase</keyword>
<keyword evidence="5" id="KW-1185">Reference proteome</keyword>
<dbReference type="Proteomes" id="UP000184363">
    <property type="component" value="Unassembled WGS sequence"/>
</dbReference>
<dbReference type="InterPro" id="IPR013815">
    <property type="entry name" value="ATP_grasp_subdomain_1"/>
</dbReference>